<dbReference type="InterPro" id="IPR036881">
    <property type="entry name" value="Glyco_hydro_3_C_sf"/>
</dbReference>
<dbReference type="InterPro" id="IPR017853">
    <property type="entry name" value="GH"/>
</dbReference>
<sequence>MRVSADIDERTLREIYLPAFEAVVKRAHPWTVMCAYNAVNGVFSSQNHWLLTEVLRDEWGYDGMVVSDWGAVVDRVEGLRAGLDLEMPGPAPRNDKRIVQAVRNGSLDEAILDTAVARILTLVSRASAAATDSYSCDIEAHHLLARRAAAASAVPLKNDSAVLPITSPDDVVVIGEFARTSRYQGAGSSKVNPTRLDTALNALQEVWGDVPFSPGFSLSDQPNPQLADEAVSMAKGHIAVLFLGLPDIMESEGYDRTSTALPADQVDLLRRVGEVAIHTVVVLSNGSSISVSEWDHDADAILECWLGGQASGSGAVDVLTGKVNPSGHLAETIAVELSDIPAQLNFPGEFQHVHYGEGRYIGYRGLDATNRPVAYPFGHGLSYTNFAYSSLDLAICPVAKSTRQDTPVLTVTFTVSNTGDRAGAAVPQVYLGFPDATIDRCVRELKAFRRVELKPGQRQTVTVALTRRDLSYWDILLHSWTVEPGTMRVEVGASSRDLPLVADIALDAPQVHYPLHRDSTVAEWMANDENFAAKVRHATRKIGIDLDSDPTVAAFVLNMPAYKMLQMAPIMTPEELDEILGE</sequence>
<dbReference type="AlphaFoldDB" id="A0AA44U4T4"/>
<keyword evidence="6" id="KW-0326">Glycosidase</keyword>
<dbReference type="Pfam" id="PF01915">
    <property type="entry name" value="Glyco_hydro_3_C"/>
    <property type="match status" value="1"/>
</dbReference>
<dbReference type="PANTHER" id="PTHR42715:SF10">
    <property type="entry name" value="BETA-GLUCOSIDASE"/>
    <property type="match status" value="1"/>
</dbReference>
<accession>A0AA44U4T4</accession>
<evidence type="ECO:0000256" key="4">
    <source>
        <dbReference type="ARBA" id="ARBA00058905"/>
    </source>
</evidence>
<dbReference type="Proteomes" id="UP000223982">
    <property type="component" value="Unassembled WGS sequence"/>
</dbReference>
<dbReference type="InterPro" id="IPR019800">
    <property type="entry name" value="Glyco_hydro_3_AS"/>
</dbReference>
<evidence type="ECO:0000259" key="7">
    <source>
        <dbReference type="SMART" id="SM01217"/>
    </source>
</evidence>
<feature type="domain" description="Fibronectin type III-like" evidence="7">
    <location>
        <begin position="425"/>
        <end position="495"/>
    </location>
</feature>
<dbReference type="InterPro" id="IPR013783">
    <property type="entry name" value="Ig-like_fold"/>
</dbReference>
<dbReference type="SMART" id="SM01217">
    <property type="entry name" value="Fn3_like"/>
    <property type="match status" value="1"/>
</dbReference>
<keyword evidence="2 6" id="KW-0378">Hydrolase</keyword>
<comment type="caution">
    <text evidence="8">The sequence shown here is derived from an EMBL/GenBank/DDBJ whole genome shotgun (WGS) entry which is preliminary data.</text>
</comment>
<dbReference type="GO" id="GO:0005975">
    <property type="term" value="P:carbohydrate metabolic process"/>
    <property type="evidence" value="ECO:0007669"/>
    <property type="project" value="InterPro"/>
</dbReference>
<evidence type="ECO:0000313" key="9">
    <source>
        <dbReference type="Proteomes" id="UP000223982"/>
    </source>
</evidence>
<dbReference type="FunFam" id="2.60.40.10:FF:000495">
    <property type="entry name" value="Periplasmic beta-glucosidase"/>
    <property type="match status" value="1"/>
</dbReference>
<evidence type="ECO:0000313" key="8">
    <source>
        <dbReference type="EMBL" id="PHJ27330.1"/>
    </source>
</evidence>
<dbReference type="InterPro" id="IPR001764">
    <property type="entry name" value="Glyco_hydro_3_N"/>
</dbReference>
<gene>
    <name evidence="8" type="ORF">APS60_05050</name>
</gene>
<evidence type="ECO:0000256" key="5">
    <source>
        <dbReference type="ARBA" id="ARBA00074219"/>
    </source>
</evidence>
<organism evidence="8 9">
    <name type="scientific">Cutibacterium acnes</name>
    <name type="common">Propionibacterium acnes</name>
    <dbReference type="NCBI Taxonomy" id="1747"/>
    <lineage>
        <taxon>Bacteria</taxon>
        <taxon>Bacillati</taxon>
        <taxon>Actinomycetota</taxon>
        <taxon>Actinomycetes</taxon>
        <taxon>Propionibacteriales</taxon>
        <taxon>Propionibacteriaceae</taxon>
        <taxon>Cutibacterium</taxon>
    </lineage>
</organism>
<dbReference type="Pfam" id="PF14310">
    <property type="entry name" value="Fn3-like"/>
    <property type="match status" value="1"/>
</dbReference>
<protein>
    <recommendedName>
        <fullName evidence="5">Exo-alpha-(1-&gt;6)-L-arabinopyranosidase</fullName>
    </recommendedName>
</protein>
<proteinExistence type="inferred from homology"/>
<dbReference type="PANTHER" id="PTHR42715">
    <property type="entry name" value="BETA-GLUCOSIDASE"/>
    <property type="match status" value="1"/>
</dbReference>
<dbReference type="Gene3D" id="3.40.50.1700">
    <property type="entry name" value="Glycoside hydrolase family 3 C-terminal domain"/>
    <property type="match status" value="1"/>
</dbReference>
<comment type="similarity">
    <text evidence="1 6">Belongs to the glycosyl hydrolase 3 family.</text>
</comment>
<reference evidence="8 9" key="1">
    <citation type="submission" date="2017-02" db="EMBL/GenBank/DDBJ databases">
        <title>Prevalence of linear plasmids in Propionibacterium acnes isolates obtained from cancerous prostatic tissue.</title>
        <authorList>
            <person name="Davidsson S."/>
            <person name="Bruggemann H."/>
        </authorList>
    </citation>
    <scope>NUCLEOTIDE SEQUENCE [LARGE SCALE GENOMIC DNA]</scope>
    <source>
        <strain evidence="8 9">09-9</strain>
    </source>
</reference>
<comment type="function">
    <text evidence="4">Catalyzes the hydrolysis of a non-reducing terminal alpha-L-arabinopyranosidic linkage in ginsenoside Rb2 (alpha-L-arabinopyranosyl-(1-&gt;6)-alpha-D-glucopyranosyl) to release alpha-D-glucopyranosyl (Rd). It is not able to hydrolyze alpha-L-arabinofuranosyl-(1-&gt;6)-alpha-D-glucopyranosyl (Rc).</text>
</comment>
<dbReference type="SUPFAM" id="SSF51445">
    <property type="entry name" value="(Trans)glycosidases"/>
    <property type="match status" value="1"/>
</dbReference>
<keyword evidence="3" id="KW-0119">Carbohydrate metabolism</keyword>
<dbReference type="Pfam" id="PF00933">
    <property type="entry name" value="Glyco_hydro_3"/>
    <property type="match status" value="1"/>
</dbReference>
<dbReference type="Gene3D" id="2.60.40.10">
    <property type="entry name" value="Immunoglobulins"/>
    <property type="match status" value="1"/>
</dbReference>
<dbReference type="InterPro" id="IPR036962">
    <property type="entry name" value="Glyco_hydro_3_N_sf"/>
</dbReference>
<dbReference type="SUPFAM" id="SSF52279">
    <property type="entry name" value="Beta-D-glucan exohydrolase, C-terminal domain"/>
    <property type="match status" value="1"/>
</dbReference>
<evidence type="ECO:0000256" key="1">
    <source>
        <dbReference type="ARBA" id="ARBA00005336"/>
    </source>
</evidence>
<dbReference type="GO" id="GO:0008422">
    <property type="term" value="F:beta-glucosidase activity"/>
    <property type="evidence" value="ECO:0007669"/>
    <property type="project" value="UniProtKB-ARBA"/>
</dbReference>
<evidence type="ECO:0000256" key="2">
    <source>
        <dbReference type="ARBA" id="ARBA00022801"/>
    </source>
</evidence>
<dbReference type="InterPro" id="IPR002772">
    <property type="entry name" value="Glyco_hydro_3_C"/>
</dbReference>
<name>A0AA44U4T4_CUTAC</name>
<evidence type="ECO:0000256" key="3">
    <source>
        <dbReference type="ARBA" id="ARBA00023277"/>
    </source>
</evidence>
<evidence type="ECO:0000256" key="6">
    <source>
        <dbReference type="RuleBase" id="RU361161"/>
    </source>
</evidence>
<dbReference type="Gene3D" id="3.20.20.300">
    <property type="entry name" value="Glycoside hydrolase, family 3, N-terminal domain"/>
    <property type="match status" value="1"/>
</dbReference>
<dbReference type="PROSITE" id="PS00775">
    <property type="entry name" value="GLYCOSYL_HYDROL_F3"/>
    <property type="match status" value="1"/>
</dbReference>
<dbReference type="EMBL" id="LKVB01000004">
    <property type="protein sequence ID" value="PHJ27330.1"/>
    <property type="molecule type" value="Genomic_DNA"/>
</dbReference>
<dbReference type="InterPro" id="IPR050288">
    <property type="entry name" value="Cellulose_deg_GH3"/>
</dbReference>
<dbReference type="InterPro" id="IPR026891">
    <property type="entry name" value="Fn3-like"/>
</dbReference>